<dbReference type="PROSITE" id="PS00211">
    <property type="entry name" value="ABC_TRANSPORTER_1"/>
    <property type="match status" value="1"/>
</dbReference>
<accession>A0A517TBB5</accession>
<evidence type="ECO:0000259" key="3">
    <source>
        <dbReference type="PROSITE" id="PS50893"/>
    </source>
</evidence>
<evidence type="ECO:0000313" key="5">
    <source>
        <dbReference type="Proteomes" id="UP000319976"/>
    </source>
</evidence>
<dbReference type="InterPro" id="IPR003593">
    <property type="entry name" value="AAA+_ATPase"/>
</dbReference>
<evidence type="ECO:0000313" key="4">
    <source>
        <dbReference type="EMBL" id="QDT65671.1"/>
    </source>
</evidence>
<sequence length="315" mass="34839">MGQLEVRSIRKAFGRHIAVDEVSLHVEPGEVLGLLGPNGAGKSTTLMIACGLLKPDRGSILINGRKLQPGDRGLRKKIGVVPQELAIYPELTAIENLRFFGRLYGLRGGYLRLRVSELLERTGLTARAHDRVEEFSGGMKRRLNFGVALIHNPEIVILDEPTVGVDPQSRTHLLDSIRQLREDGVAVIYASHYMEEVQTISDRVAIIDHGQVIADGSLSHLLRQLRSHIKLHVYEDGTALPEPILSGTEMESVAVGQKSILIDRANPQVEDYLAETLASILDDVREAGAKLDRIDVAEPNLEHLFLELTGNRLRE</sequence>
<dbReference type="CDD" id="cd03263">
    <property type="entry name" value="ABC_subfamily_A"/>
    <property type="match status" value="1"/>
</dbReference>
<feature type="domain" description="ABC transporter" evidence="3">
    <location>
        <begin position="4"/>
        <end position="234"/>
    </location>
</feature>
<evidence type="ECO:0000256" key="2">
    <source>
        <dbReference type="ARBA" id="ARBA00022840"/>
    </source>
</evidence>
<gene>
    <name evidence="4" type="primary">drrA_2</name>
    <name evidence="4" type="ORF">V22_29300</name>
</gene>
<dbReference type="Pfam" id="PF00005">
    <property type="entry name" value="ABC_tran"/>
    <property type="match status" value="1"/>
</dbReference>
<dbReference type="GO" id="GO:0005524">
    <property type="term" value="F:ATP binding"/>
    <property type="evidence" value="ECO:0007669"/>
    <property type="project" value="UniProtKB-KW"/>
</dbReference>
<dbReference type="InterPro" id="IPR027417">
    <property type="entry name" value="P-loop_NTPase"/>
</dbReference>
<organism evidence="4 5">
    <name type="scientific">Calycomorphotria hydatis</name>
    <dbReference type="NCBI Taxonomy" id="2528027"/>
    <lineage>
        <taxon>Bacteria</taxon>
        <taxon>Pseudomonadati</taxon>
        <taxon>Planctomycetota</taxon>
        <taxon>Planctomycetia</taxon>
        <taxon>Planctomycetales</taxon>
        <taxon>Planctomycetaceae</taxon>
        <taxon>Calycomorphotria</taxon>
    </lineage>
</organism>
<dbReference type="PROSITE" id="PS50893">
    <property type="entry name" value="ABC_TRANSPORTER_2"/>
    <property type="match status" value="1"/>
</dbReference>
<reference evidence="4 5" key="1">
    <citation type="submission" date="2019-02" db="EMBL/GenBank/DDBJ databases">
        <title>Deep-cultivation of Planctomycetes and their phenomic and genomic characterization uncovers novel biology.</title>
        <authorList>
            <person name="Wiegand S."/>
            <person name="Jogler M."/>
            <person name="Boedeker C."/>
            <person name="Pinto D."/>
            <person name="Vollmers J."/>
            <person name="Rivas-Marin E."/>
            <person name="Kohn T."/>
            <person name="Peeters S.H."/>
            <person name="Heuer A."/>
            <person name="Rast P."/>
            <person name="Oberbeckmann S."/>
            <person name="Bunk B."/>
            <person name="Jeske O."/>
            <person name="Meyerdierks A."/>
            <person name="Storesund J.E."/>
            <person name="Kallscheuer N."/>
            <person name="Luecker S."/>
            <person name="Lage O.M."/>
            <person name="Pohl T."/>
            <person name="Merkel B.J."/>
            <person name="Hornburger P."/>
            <person name="Mueller R.-W."/>
            <person name="Bruemmer F."/>
            <person name="Labrenz M."/>
            <person name="Spormann A.M."/>
            <person name="Op den Camp H."/>
            <person name="Overmann J."/>
            <person name="Amann R."/>
            <person name="Jetten M.S.M."/>
            <person name="Mascher T."/>
            <person name="Medema M.H."/>
            <person name="Devos D.P."/>
            <person name="Kaster A.-K."/>
            <person name="Ovreas L."/>
            <person name="Rohde M."/>
            <person name="Galperin M.Y."/>
            <person name="Jogler C."/>
        </authorList>
    </citation>
    <scope>NUCLEOTIDE SEQUENCE [LARGE SCALE GENOMIC DNA]</scope>
    <source>
        <strain evidence="4 5">V22</strain>
    </source>
</reference>
<protein>
    <submittedName>
        <fullName evidence="4">Daunorubicin/doxorubicin resistance ATP-binding protein DrrA</fullName>
        <ecNumber evidence="4">3.6.3.-</ecNumber>
    </submittedName>
</protein>
<dbReference type="PANTHER" id="PTHR43582:SF2">
    <property type="entry name" value="LINEARMYCIN RESISTANCE ATP-BINDING PROTEIN LNRL"/>
    <property type="match status" value="1"/>
</dbReference>
<proteinExistence type="predicted"/>
<dbReference type="OrthoDB" id="9804819at2"/>
<name>A0A517TBB5_9PLAN</name>
<keyword evidence="1" id="KW-0547">Nucleotide-binding</keyword>
<dbReference type="GO" id="GO:0016887">
    <property type="term" value="F:ATP hydrolysis activity"/>
    <property type="evidence" value="ECO:0007669"/>
    <property type="project" value="InterPro"/>
</dbReference>
<dbReference type="AlphaFoldDB" id="A0A517TBB5"/>
<dbReference type="EMBL" id="CP036316">
    <property type="protein sequence ID" value="QDT65671.1"/>
    <property type="molecule type" value="Genomic_DNA"/>
</dbReference>
<dbReference type="RefSeq" id="WP_145263979.1">
    <property type="nucleotide sequence ID" value="NZ_CP036316.1"/>
</dbReference>
<dbReference type="SUPFAM" id="SSF52540">
    <property type="entry name" value="P-loop containing nucleoside triphosphate hydrolases"/>
    <property type="match status" value="1"/>
</dbReference>
<dbReference type="SMART" id="SM00382">
    <property type="entry name" value="AAA"/>
    <property type="match status" value="1"/>
</dbReference>
<dbReference type="PANTHER" id="PTHR43582">
    <property type="entry name" value="LINEARMYCIN RESISTANCE ATP-BINDING PROTEIN LNRL"/>
    <property type="match status" value="1"/>
</dbReference>
<dbReference type="Gene3D" id="3.40.50.300">
    <property type="entry name" value="P-loop containing nucleotide triphosphate hydrolases"/>
    <property type="match status" value="1"/>
</dbReference>
<keyword evidence="4" id="KW-0378">Hydrolase</keyword>
<dbReference type="KEGG" id="chya:V22_29300"/>
<evidence type="ECO:0000256" key="1">
    <source>
        <dbReference type="ARBA" id="ARBA00022741"/>
    </source>
</evidence>
<keyword evidence="2 4" id="KW-0067">ATP-binding</keyword>
<dbReference type="Proteomes" id="UP000319976">
    <property type="component" value="Chromosome"/>
</dbReference>
<dbReference type="EC" id="3.6.3.-" evidence="4"/>
<dbReference type="InterPro" id="IPR003439">
    <property type="entry name" value="ABC_transporter-like_ATP-bd"/>
</dbReference>
<keyword evidence="5" id="KW-1185">Reference proteome</keyword>
<dbReference type="InterPro" id="IPR017871">
    <property type="entry name" value="ABC_transporter-like_CS"/>
</dbReference>